<reference evidence="1" key="1">
    <citation type="submission" date="2020-10" db="EMBL/GenBank/DDBJ databases">
        <authorList>
            <person name="Gilroy R."/>
        </authorList>
    </citation>
    <scope>NUCLEOTIDE SEQUENCE</scope>
    <source>
        <strain evidence="1">CHK195-26880</strain>
    </source>
</reference>
<accession>A0A9D1GBT7</accession>
<comment type="caution">
    <text evidence="1">The sequence shown here is derived from an EMBL/GenBank/DDBJ whole genome shotgun (WGS) entry which is preliminary data.</text>
</comment>
<dbReference type="Proteomes" id="UP000886833">
    <property type="component" value="Unassembled WGS sequence"/>
</dbReference>
<reference evidence="1" key="2">
    <citation type="journal article" date="2021" name="PeerJ">
        <title>Extensive microbial diversity within the chicken gut microbiome revealed by metagenomics and culture.</title>
        <authorList>
            <person name="Gilroy R."/>
            <person name="Ravi A."/>
            <person name="Getino M."/>
            <person name="Pursley I."/>
            <person name="Horton D.L."/>
            <person name="Alikhan N.F."/>
            <person name="Baker D."/>
            <person name="Gharbi K."/>
            <person name="Hall N."/>
            <person name="Watson M."/>
            <person name="Adriaenssens E.M."/>
            <person name="Foster-Nyarko E."/>
            <person name="Jarju S."/>
            <person name="Secka A."/>
            <person name="Antonio M."/>
            <person name="Oren A."/>
            <person name="Chaudhuri R.R."/>
            <person name="La Ragione R."/>
            <person name="Hildebrand F."/>
            <person name="Pallen M.J."/>
        </authorList>
    </citation>
    <scope>NUCLEOTIDE SEQUENCE</scope>
    <source>
        <strain evidence="1">CHK195-26880</strain>
    </source>
</reference>
<name>A0A9D1GBT7_9FIRM</name>
<evidence type="ECO:0000313" key="1">
    <source>
        <dbReference type="EMBL" id="HIT38315.1"/>
    </source>
</evidence>
<gene>
    <name evidence="1" type="ORF">IAB59_07565</name>
</gene>
<protein>
    <submittedName>
        <fullName evidence="1">Uncharacterized protein</fullName>
    </submittedName>
</protein>
<proteinExistence type="predicted"/>
<dbReference type="EMBL" id="DVKQ01000099">
    <property type="protein sequence ID" value="HIT38315.1"/>
    <property type="molecule type" value="Genomic_DNA"/>
</dbReference>
<organism evidence="1 2">
    <name type="scientific">Candidatus Onthousia faecipullorum</name>
    <dbReference type="NCBI Taxonomy" id="2840887"/>
    <lineage>
        <taxon>Bacteria</taxon>
        <taxon>Bacillati</taxon>
        <taxon>Bacillota</taxon>
        <taxon>Bacilli</taxon>
        <taxon>Candidatus Onthousia</taxon>
    </lineage>
</organism>
<dbReference type="AlphaFoldDB" id="A0A9D1GBT7"/>
<sequence length="150" mass="17736">MLELIKERKVLKDNSTFFKLLKVALERDLTEKEKNKFLESSYRNIGYLEEEFKCANESHAGNYNDGIITRNGIVLVSQLRDGLNITKDNFIKENIEQFSAHYQCVKEYEEAFVTYRDNRFTESYFRTIEAYNEAIDYSDGYTMKKTLTKC</sequence>
<evidence type="ECO:0000313" key="2">
    <source>
        <dbReference type="Proteomes" id="UP000886833"/>
    </source>
</evidence>